<dbReference type="SUPFAM" id="SSF51735">
    <property type="entry name" value="NAD(P)-binding Rossmann-fold domains"/>
    <property type="match status" value="1"/>
</dbReference>
<sequence length="292" mass="31674">MASLIDTDGVWLVTGCSSGGLGSSIAKHVHNAGHNIVATARNADSLQYLPDGPKILKLELDVTSQDSIAAAIKATVKRFGRLDVLINNAGYGAMAELEGFPEDDARKQMETLFWGPMRLTRESIRVFREVNPAGQGGTILQTIVTVEVACANVVASSKFALEGLTKGVAKELNPDWNIKLMIVSPGGVKTNFQSNFKRFPRHPAYDNDEAPLTILDKWICDPASSSMWADADKCAAVLFDAVVGQKERPLPMRLNLGAEVPALMRADTNVHLKEIEDWEKETVMVARTADGV</sequence>
<evidence type="ECO:0000256" key="1">
    <source>
        <dbReference type="ARBA" id="ARBA00006484"/>
    </source>
</evidence>
<dbReference type="OrthoDB" id="1274115at2759"/>
<keyword evidence="2" id="KW-0560">Oxidoreductase</keyword>
<dbReference type="AlphaFoldDB" id="A0A8T9C677"/>
<dbReference type="PANTHER" id="PTHR43976:SF16">
    <property type="entry name" value="SHORT-CHAIN DEHYDROGENASE_REDUCTASE FAMILY PROTEIN"/>
    <property type="match status" value="1"/>
</dbReference>
<dbReference type="EMBL" id="QGMK01000666">
    <property type="protein sequence ID" value="TVY80532.1"/>
    <property type="molecule type" value="Genomic_DNA"/>
</dbReference>
<protein>
    <submittedName>
        <fullName evidence="4">Putative oxidoreductase</fullName>
    </submittedName>
</protein>
<dbReference type="Proteomes" id="UP000469558">
    <property type="component" value="Unassembled WGS sequence"/>
</dbReference>
<organism evidence="4 5">
    <name type="scientific">Lachnellula suecica</name>
    <dbReference type="NCBI Taxonomy" id="602035"/>
    <lineage>
        <taxon>Eukaryota</taxon>
        <taxon>Fungi</taxon>
        <taxon>Dikarya</taxon>
        <taxon>Ascomycota</taxon>
        <taxon>Pezizomycotina</taxon>
        <taxon>Leotiomycetes</taxon>
        <taxon>Helotiales</taxon>
        <taxon>Lachnaceae</taxon>
        <taxon>Lachnellula</taxon>
    </lineage>
</organism>
<evidence type="ECO:0000256" key="3">
    <source>
        <dbReference type="RuleBase" id="RU000363"/>
    </source>
</evidence>
<dbReference type="GO" id="GO:0016491">
    <property type="term" value="F:oxidoreductase activity"/>
    <property type="evidence" value="ECO:0007669"/>
    <property type="project" value="UniProtKB-KW"/>
</dbReference>
<dbReference type="InterPro" id="IPR036291">
    <property type="entry name" value="NAD(P)-bd_dom_sf"/>
</dbReference>
<reference evidence="4 5" key="1">
    <citation type="submission" date="2018-05" db="EMBL/GenBank/DDBJ databases">
        <title>Genome sequencing and assembly of the regulated plant pathogen Lachnellula willkommii and related sister species for the development of diagnostic species identification markers.</title>
        <authorList>
            <person name="Giroux E."/>
            <person name="Bilodeau G."/>
        </authorList>
    </citation>
    <scope>NUCLEOTIDE SEQUENCE [LARGE SCALE GENOMIC DNA]</scope>
    <source>
        <strain evidence="4 5">CBS 268.59</strain>
    </source>
</reference>
<comment type="similarity">
    <text evidence="1 3">Belongs to the short-chain dehydrogenases/reductases (SDR) family.</text>
</comment>
<dbReference type="PANTHER" id="PTHR43976">
    <property type="entry name" value="SHORT CHAIN DEHYDROGENASE"/>
    <property type="match status" value="1"/>
</dbReference>
<proteinExistence type="inferred from homology"/>
<accession>A0A8T9C677</accession>
<keyword evidence="5" id="KW-1185">Reference proteome</keyword>
<gene>
    <name evidence="4" type="ORF">LSUE1_G006593</name>
</gene>
<dbReference type="Gene3D" id="3.40.50.720">
    <property type="entry name" value="NAD(P)-binding Rossmann-like Domain"/>
    <property type="match status" value="1"/>
</dbReference>
<evidence type="ECO:0000313" key="4">
    <source>
        <dbReference type="EMBL" id="TVY80532.1"/>
    </source>
</evidence>
<dbReference type="Pfam" id="PF00106">
    <property type="entry name" value="adh_short"/>
    <property type="match status" value="1"/>
</dbReference>
<dbReference type="PRINTS" id="PR00081">
    <property type="entry name" value="GDHRDH"/>
</dbReference>
<dbReference type="PRINTS" id="PR00080">
    <property type="entry name" value="SDRFAMILY"/>
</dbReference>
<comment type="caution">
    <text evidence="4">The sequence shown here is derived from an EMBL/GenBank/DDBJ whole genome shotgun (WGS) entry which is preliminary data.</text>
</comment>
<evidence type="ECO:0000313" key="5">
    <source>
        <dbReference type="Proteomes" id="UP000469558"/>
    </source>
</evidence>
<dbReference type="InterPro" id="IPR051911">
    <property type="entry name" value="SDR_oxidoreductase"/>
</dbReference>
<evidence type="ECO:0000256" key="2">
    <source>
        <dbReference type="ARBA" id="ARBA00023002"/>
    </source>
</evidence>
<dbReference type="InterPro" id="IPR002347">
    <property type="entry name" value="SDR_fam"/>
</dbReference>
<name>A0A8T9C677_9HELO</name>